<evidence type="ECO:0000256" key="1">
    <source>
        <dbReference type="SAM" id="MobiDB-lite"/>
    </source>
</evidence>
<evidence type="ECO:0000313" key="3">
    <source>
        <dbReference type="Proteomes" id="UP000236370"/>
    </source>
</evidence>
<sequence length="103" mass="11865">FQKIRRQMEAPGAPPRTLTWEAMEQIRWHFSTPLEPVPWRSKGCAASPWLTQWPRPRRSQKQQPQPQGLGESTSPLMGARGQCQRCGTGRRRTSSGWPRTGRR</sequence>
<proteinExistence type="predicted"/>
<dbReference type="InterPro" id="IPR010487">
    <property type="entry name" value="NGRN/Rrg9"/>
</dbReference>
<dbReference type="AlphaFoldDB" id="A0A2J8L6D9"/>
<name>A0A2J8L6D9_PANTR</name>
<dbReference type="Pfam" id="PF06413">
    <property type="entry name" value="Neugrin"/>
    <property type="match status" value="1"/>
</dbReference>
<dbReference type="STRING" id="9598.ENSPTRP00000055624"/>
<dbReference type="EMBL" id="NBAG03000308">
    <property type="protein sequence ID" value="PNI42841.1"/>
    <property type="molecule type" value="Genomic_DNA"/>
</dbReference>
<gene>
    <name evidence="2" type="ORF">CK820_G0032332</name>
</gene>
<feature type="compositionally biased region" description="Low complexity" evidence="1">
    <location>
        <begin position="94"/>
        <end position="103"/>
    </location>
</feature>
<reference evidence="2 3" key="1">
    <citation type="submission" date="2017-12" db="EMBL/GenBank/DDBJ databases">
        <title>High-resolution comparative analysis of great ape genomes.</title>
        <authorList>
            <person name="Pollen A."/>
            <person name="Hastie A."/>
            <person name="Hormozdiari F."/>
            <person name="Dougherty M."/>
            <person name="Liu R."/>
            <person name="Chaisson M."/>
            <person name="Hoppe E."/>
            <person name="Hill C."/>
            <person name="Pang A."/>
            <person name="Hillier L."/>
            <person name="Baker C."/>
            <person name="Armstrong J."/>
            <person name="Shendure J."/>
            <person name="Paten B."/>
            <person name="Wilson R."/>
            <person name="Chao H."/>
            <person name="Schneider V."/>
            <person name="Ventura M."/>
            <person name="Kronenberg Z."/>
            <person name="Murali S."/>
            <person name="Gordon D."/>
            <person name="Cantsilieris S."/>
            <person name="Munson K."/>
            <person name="Nelson B."/>
            <person name="Raja A."/>
            <person name="Underwood J."/>
            <person name="Diekhans M."/>
            <person name="Fiddes I."/>
            <person name="Haussler D."/>
            <person name="Eichler E."/>
        </authorList>
    </citation>
    <scope>NUCLEOTIDE SEQUENCE [LARGE SCALE GENOMIC DNA]</scope>
    <source>
        <strain evidence="2">Yerkes chimp pedigree #C0471</strain>
    </source>
</reference>
<comment type="caution">
    <text evidence="2">The sequence shown here is derived from an EMBL/GenBank/DDBJ whole genome shotgun (WGS) entry which is preliminary data.</text>
</comment>
<evidence type="ECO:0000313" key="2">
    <source>
        <dbReference type="EMBL" id="PNI42841.1"/>
    </source>
</evidence>
<accession>A0A2J8L6D9</accession>
<feature type="region of interest" description="Disordered" evidence="1">
    <location>
        <begin position="47"/>
        <end position="103"/>
    </location>
</feature>
<dbReference type="Proteomes" id="UP000236370">
    <property type="component" value="Unassembled WGS sequence"/>
</dbReference>
<organism evidence="2 3">
    <name type="scientific">Pan troglodytes</name>
    <name type="common">Chimpanzee</name>
    <dbReference type="NCBI Taxonomy" id="9598"/>
    <lineage>
        <taxon>Eukaryota</taxon>
        <taxon>Metazoa</taxon>
        <taxon>Chordata</taxon>
        <taxon>Craniata</taxon>
        <taxon>Vertebrata</taxon>
        <taxon>Euteleostomi</taxon>
        <taxon>Mammalia</taxon>
        <taxon>Eutheria</taxon>
        <taxon>Euarchontoglires</taxon>
        <taxon>Primates</taxon>
        <taxon>Haplorrhini</taxon>
        <taxon>Catarrhini</taxon>
        <taxon>Hominidae</taxon>
        <taxon>Pan</taxon>
    </lineage>
</organism>
<protein>
    <submittedName>
        <fullName evidence="2">T0113319 isoform 1</fullName>
    </submittedName>
</protein>
<feature type="non-terminal residue" evidence="2">
    <location>
        <position position="1"/>
    </location>
</feature>